<sequence>MAWTISYTGSALKQLHKLDRPTAQRLIDFLDQRIAPLTDPRSQGQALHGPTLATLWRYRVGDYRVVCEIQDGALLILVIQIGHRKGVYR</sequence>
<dbReference type="PANTHER" id="PTHR35601">
    <property type="entry name" value="TOXIN RELE"/>
    <property type="match status" value="1"/>
</dbReference>
<dbReference type="EMBL" id="AUZY01012305">
    <property type="protein sequence ID" value="EQD30465.1"/>
    <property type="molecule type" value="Genomic_DNA"/>
</dbReference>
<comment type="caution">
    <text evidence="2">The sequence shown here is derived from an EMBL/GenBank/DDBJ whole genome shotgun (WGS) entry which is preliminary data.</text>
</comment>
<dbReference type="Pfam" id="PF05016">
    <property type="entry name" value="ParE_toxin"/>
    <property type="match status" value="1"/>
</dbReference>
<dbReference type="InterPro" id="IPR007712">
    <property type="entry name" value="RelE/ParE_toxin"/>
</dbReference>
<evidence type="ECO:0000313" key="2">
    <source>
        <dbReference type="EMBL" id="EQD30465.1"/>
    </source>
</evidence>
<reference evidence="2" key="2">
    <citation type="journal article" date="2014" name="ISME J.">
        <title>Microbial stratification in low pH oxic and suboxic macroscopic growths along an acid mine drainage.</title>
        <authorList>
            <person name="Mendez-Garcia C."/>
            <person name="Mesa V."/>
            <person name="Sprenger R.R."/>
            <person name="Richter M."/>
            <person name="Diez M.S."/>
            <person name="Solano J."/>
            <person name="Bargiela R."/>
            <person name="Golyshina O.V."/>
            <person name="Manteca A."/>
            <person name="Ramos J.L."/>
            <person name="Gallego J.R."/>
            <person name="Llorente I."/>
            <person name="Martins Dos Santos V.A."/>
            <person name="Jensen O.N."/>
            <person name="Pelaez A.I."/>
            <person name="Sanchez J."/>
            <person name="Ferrer M."/>
        </authorList>
    </citation>
    <scope>NUCLEOTIDE SEQUENCE</scope>
</reference>
<reference evidence="2" key="1">
    <citation type="submission" date="2013-08" db="EMBL/GenBank/DDBJ databases">
        <authorList>
            <person name="Mendez C."/>
            <person name="Richter M."/>
            <person name="Ferrer M."/>
            <person name="Sanchez J."/>
        </authorList>
    </citation>
    <scope>NUCLEOTIDE SEQUENCE</scope>
</reference>
<gene>
    <name evidence="2" type="ORF">B1B_18378</name>
</gene>
<proteinExistence type="predicted"/>
<accession>T0ZKW1</accession>
<dbReference type="Gene3D" id="3.30.2310.20">
    <property type="entry name" value="RelE-like"/>
    <property type="match status" value="1"/>
</dbReference>
<dbReference type="PANTHER" id="PTHR35601:SF1">
    <property type="entry name" value="TOXIN RELE"/>
    <property type="match status" value="1"/>
</dbReference>
<dbReference type="AlphaFoldDB" id="T0ZKW1"/>
<dbReference type="NCBIfam" id="TIGR02385">
    <property type="entry name" value="RelE_StbE"/>
    <property type="match status" value="1"/>
</dbReference>
<dbReference type="SUPFAM" id="SSF143011">
    <property type="entry name" value="RelE-like"/>
    <property type="match status" value="1"/>
</dbReference>
<protein>
    <submittedName>
        <fullName evidence="2">Plasmid stabilization system</fullName>
    </submittedName>
</protein>
<evidence type="ECO:0000256" key="1">
    <source>
        <dbReference type="ARBA" id="ARBA00022649"/>
    </source>
</evidence>
<organism evidence="2">
    <name type="scientific">mine drainage metagenome</name>
    <dbReference type="NCBI Taxonomy" id="410659"/>
    <lineage>
        <taxon>unclassified sequences</taxon>
        <taxon>metagenomes</taxon>
        <taxon>ecological metagenomes</taxon>
    </lineage>
</organism>
<name>T0ZKW1_9ZZZZ</name>
<dbReference type="InterPro" id="IPR035093">
    <property type="entry name" value="RelE/ParE_toxin_dom_sf"/>
</dbReference>
<keyword evidence="1" id="KW-1277">Toxin-antitoxin system</keyword>